<dbReference type="AlphaFoldDB" id="A0A165L2E7"/>
<dbReference type="InterPro" id="IPR025669">
    <property type="entry name" value="AAA_dom"/>
</dbReference>
<dbReference type="EMBL" id="LVWG01000036">
    <property type="protein sequence ID" value="KZK73490.1"/>
    <property type="molecule type" value="Genomic_DNA"/>
</dbReference>
<feature type="domain" description="AAA" evidence="1">
    <location>
        <begin position="3"/>
        <end position="179"/>
    </location>
</feature>
<dbReference type="PANTHER" id="PTHR13696">
    <property type="entry name" value="P-LOOP CONTAINING NUCLEOSIDE TRIPHOSPHATE HYDROLASE"/>
    <property type="match status" value="1"/>
</dbReference>
<dbReference type="FunFam" id="3.40.50.300:FF:000285">
    <property type="entry name" value="Sporulation initiation inhibitor Soj"/>
    <property type="match status" value="1"/>
</dbReference>
<evidence type="ECO:0000313" key="2">
    <source>
        <dbReference type="EMBL" id="KZK73490.1"/>
    </source>
</evidence>
<dbReference type="Gene3D" id="3.40.50.300">
    <property type="entry name" value="P-loop containing nucleotide triphosphate hydrolases"/>
    <property type="match status" value="1"/>
</dbReference>
<dbReference type="PANTHER" id="PTHR13696:SF52">
    <property type="entry name" value="PARA FAMILY PROTEIN CT_582"/>
    <property type="match status" value="1"/>
</dbReference>
<sequence length="265" mass="29629">MGRVIAIANQKGGVGKTTTAVNIAASIAISEFRTLLIDIDPQANATSGFGIDNGEEIDNTFYQVMVKGGEIRDAVMRSSLEYLDVLPSNVNLVGMEVELVNMRDREYVMQKALKEVKNDYDYIIIDCPPSLGLITLNALTAADSVLIPVQAEYYALEGLGKLLNTISIVRKHLNPKLDIEGVLVTMYDARLRLATQVAEEVKKFFKDKVYRTHIRRNVRLSEAPSHGMPALLYDAQSIGSKDYLDLVREMFERDGNIKKFKVRQQ</sequence>
<comment type="caution">
    <text evidence="2">The sequence shown here is derived from an EMBL/GenBank/DDBJ whole genome shotgun (WGS) entry which is preliminary data.</text>
</comment>
<evidence type="ECO:0000259" key="1">
    <source>
        <dbReference type="Pfam" id="PF13614"/>
    </source>
</evidence>
<dbReference type="PIRSF" id="PIRSF009320">
    <property type="entry name" value="Nuc_binding_HP_1000"/>
    <property type="match status" value="1"/>
</dbReference>
<dbReference type="InterPro" id="IPR027417">
    <property type="entry name" value="P-loop_NTPase"/>
</dbReference>
<evidence type="ECO:0000313" key="3">
    <source>
        <dbReference type="Proteomes" id="UP000076481"/>
    </source>
</evidence>
<dbReference type="InterPro" id="IPR050678">
    <property type="entry name" value="DNA_Partitioning_ATPase"/>
</dbReference>
<name>A0A165L2E7_PELLU</name>
<gene>
    <name evidence="2" type="ORF">A3K90_01810</name>
</gene>
<organism evidence="2 3">
    <name type="scientific">Pelodictyon luteolum</name>
    <dbReference type="NCBI Taxonomy" id="1100"/>
    <lineage>
        <taxon>Bacteria</taxon>
        <taxon>Pseudomonadati</taxon>
        <taxon>Chlorobiota</taxon>
        <taxon>Chlorobiia</taxon>
        <taxon>Chlorobiales</taxon>
        <taxon>Chlorobiaceae</taxon>
        <taxon>Chlorobium/Pelodictyon group</taxon>
        <taxon>Pelodictyon</taxon>
    </lineage>
</organism>
<accession>A0A165L2E7</accession>
<proteinExistence type="predicted"/>
<dbReference type="SUPFAM" id="SSF52540">
    <property type="entry name" value="P-loop containing nucleoside triphosphate hydrolases"/>
    <property type="match status" value="1"/>
</dbReference>
<protein>
    <submittedName>
        <fullName evidence="2">Chromosome partitioning protein ParA</fullName>
    </submittedName>
</protein>
<dbReference type="Proteomes" id="UP000076481">
    <property type="component" value="Unassembled WGS sequence"/>
</dbReference>
<dbReference type="RefSeq" id="WP_303682452.1">
    <property type="nucleotide sequence ID" value="NZ_LVWG01000036.1"/>
</dbReference>
<dbReference type="CDD" id="cd02042">
    <property type="entry name" value="ParAB_family"/>
    <property type="match status" value="1"/>
</dbReference>
<dbReference type="Pfam" id="PF13614">
    <property type="entry name" value="AAA_31"/>
    <property type="match status" value="1"/>
</dbReference>
<reference evidence="2 3" key="1">
    <citation type="submission" date="2016-03" db="EMBL/GenBank/DDBJ databases">
        <title>Speciation and ecological success in dimly lit waters: horizontal gene transfer in a green sulfur bacteria bloom unveiled by metagenomic assembly.</title>
        <authorList>
            <person name="Llorens-Mares T."/>
            <person name="Liu Z."/>
            <person name="Allen L.Z."/>
            <person name="Rusch D.B."/>
            <person name="Craig M.T."/>
            <person name="Dupont C.L."/>
            <person name="Bryant D.A."/>
            <person name="Casamayor E.O."/>
        </authorList>
    </citation>
    <scope>NUCLEOTIDE SEQUENCE [LARGE SCALE GENOMIC DNA]</scope>
    <source>
        <strain evidence="2">CIII</strain>
    </source>
</reference>